<organism evidence="1">
    <name type="scientific">viral metagenome</name>
    <dbReference type="NCBI Taxonomy" id="1070528"/>
    <lineage>
        <taxon>unclassified sequences</taxon>
        <taxon>metagenomes</taxon>
        <taxon>organismal metagenomes</taxon>
    </lineage>
</organism>
<reference evidence="1" key="1">
    <citation type="submission" date="2020-03" db="EMBL/GenBank/DDBJ databases">
        <title>The deep terrestrial virosphere.</title>
        <authorList>
            <person name="Holmfeldt K."/>
            <person name="Nilsson E."/>
            <person name="Simone D."/>
            <person name="Lopez-Fernandez M."/>
            <person name="Wu X."/>
            <person name="de Brujin I."/>
            <person name="Lundin D."/>
            <person name="Andersson A."/>
            <person name="Bertilsson S."/>
            <person name="Dopson M."/>
        </authorList>
    </citation>
    <scope>NUCLEOTIDE SEQUENCE</scope>
    <source>
        <strain evidence="1">MM415A01477</strain>
        <strain evidence="2">MM415B03612</strain>
        <strain evidence="3">TM448B02718</strain>
    </source>
</reference>
<dbReference type="AlphaFoldDB" id="A0A6M3K2M8"/>
<name>A0A6M3K2M8_9ZZZZ</name>
<protein>
    <submittedName>
        <fullName evidence="1">Uncharacterized protein</fullName>
    </submittedName>
</protein>
<evidence type="ECO:0000313" key="3">
    <source>
        <dbReference type="EMBL" id="QJI01706.1"/>
    </source>
</evidence>
<dbReference type="EMBL" id="MT144943">
    <property type="protein sequence ID" value="QJI01706.1"/>
    <property type="molecule type" value="Genomic_DNA"/>
</dbReference>
<dbReference type="EMBL" id="MT142233">
    <property type="protein sequence ID" value="QJA76583.1"/>
    <property type="molecule type" value="Genomic_DNA"/>
</dbReference>
<evidence type="ECO:0000313" key="2">
    <source>
        <dbReference type="EMBL" id="QJA90692.1"/>
    </source>
</evidence>
<gene>
    <name evidence="1" type="ORF">MM415A01477_0002</name>
    <name evidence="2" type="ORF">MM415B03612_0013</name>
    <name evidence="3" type="ORF">TM448B02718_0012</name>
</gene>
<sequence>MSKVGDIKKIHLSKHIFSLCACCGKGRWTRLWSNKPKAELCRRCSALHNLVLVSHRPRFTKEERIERRRKGDRERYQARKQDVLKHYGGDPPKCAHCGITDIDVLCIDHINGGGRKHYLELQAKNIIMQKWLQDNGYPEGYQILCANCNLKKEVERRRNGYSD</sequence>
<accession>A0A6M3K2M8</accession>
<proteinExistence type="predicted"/>
<dbReference type="EMBL" id="MT142930">
    <property type="protein sequence ID" value="QJA90692.1"/>
    <property type="molecule type" value="Genomic_DNA"/>
</dbReference>
<evidence type="ECO:0000313" key="1">
    <source>
        <dbReference type="EMBL" id="QJA76583.1"/>
    </source>
</evidence>